<dbReference type="GO" id="GO:0030497">
    <property type="term" value="P:fatty acid elongation"/>
    <property type="evidence" value="ECO:0007669"/>
    <property type="project" value="TreeGrafter"/>
</dbReference>
<evidence type="ECO:0000256" key="1">
    <source>
        <dbReference type="ARBA" id="ARBA00006484"/>
    </source>
</evidence>
<evidence type="ECO:0000313" key="3">
    <source>
        <dbReference type="EMBL" id="TDR93424.1"/>
    </source>
</evidence>
<sequence>MAQAAGRVAIVTGGGSGIGAEICRRFAQDGLSVVVADRDAANAESVAASIGAGARARTLDVVDEAAVDALVKETAEAFGRLDVMVTSAGIGIQKSMLETTEAEFRRILDINVTGMFLCGRAAARVMVGQGSGRIINIASVAGMRGVPGRVAYSASKGGVIAMTKVMAVELGEHGITVNAIAPGPIETALTERMHTDATRAAYNAASPLGRYGTLAELAAAAAFLASEEASYVTGQTLAVDGGMGVAGPLFKV</sequence>
<dbReference type="PROSITE" id="PS00061">
    <property type="entry name" value="ADH_SHORT"/>
    <property type="match status" value="1"/>
</dbReference>
<dbReference type="EMBL" id="SNZR01000011">
    <property type="protein sequence ID" value="TDR93424.1"/>
    <property type="molecule type" value="Genomic_DNA"/>
</dbReference>
<dbReference type="PRINTS" id="PR00080">
    <property type="entry name" value="SDRFAMILY"/>
</dbReference>
<gene>
    <name evidence="3" type="ORF">EV668_0685</name>
</gene>
<proteinExistence type="inferred from homology"/>
<feature type="domain" description="Ketoreductase" evidence="2">
    <location>
        <begin position="7"/>
        <end position="188"/>
    </location>
</feature>
<dbReference type="SUPFAM" id="SSF51735">
    <property type="entry name" value="NAD(P)-binding Rossmann-fold domains"/>
    <property type="match status" value="1"/>
</dbReference>
<dbReference type="NCBIfam" id="NF005559">
    <property type="entry name" value="PRK07231.1"/>
    <property type="match status" value="1"/>
</dbReference>
<keyword evidence="4" id="KW-1185">Reference proteome</keyword>
<dbReference type="Gene3D" id="3.40.50.720">
    <property type="entry name" value="NAD(P)-binding Rossmann-like Domain"/>
    <property type="match status" value="1"/>
</dbReference>
<dbReference type="InterPro" id="IPR057326">
    <property type="entry name" value="KR_dom"/>
</dbReference>
<dbReference type="InterPro" id="IPR020904">
    <property type="entry name" value="Sc_DH/Rdtase_CS"/>
</dbReference>
<dbReference type="FunFam" id="3.40.50.720:FF:000084">
    <property type="entry name" value="Short-chain dehydrogenase reductase"/>
    <property type="match status" value="1"/>
</dbReference>
<comment type="caution">
    <text evidence="3">The sequence shown here is derived from an EMBL/GenBank/DDBJ whole genome shotgun (WGS) entry which is preliminary data.</text>
</comment>
<dbReference type="OrthoDB" id="9790146at2"/>
<dbReference type="InterPro" id="IPR036291">
    <property type="entry name" value="NAD(P)-bd_dom_sf"/>
</dbReference>
<name>A0A4R7C4J6_9HYPH</name>
<protein>
    <submittedName>
        <fullName evidence="3">NAD(P)-dependent dehydrogenase (Short-subunit alcohol dehydrogenase family)</fullName>
    </submittedName>
</protein>
<dbReference type="CDD" id="cd05233">
    <property type="entry name" value="SDR_c"/>
    <property type="match status" value="1"/>
</dbReference>
<dbReference type="PANTHER" id="PTHR42760">
    <property type="entry name" value="SHORT-CHAIN DEHYDROGENASES/REDUCTASES FAMILY MEMBER"/>
    <property type="match status" value="1"/>
</dbReference>
<evidence type="ECO:0000259" key="2">
    <source>
        <dbReference type="SMART" id="SM00822"/>
    </source>
</evidence>
<dbReference type="AlphaFoldDB" id="A0A4R7C4J6"/>
<dbReference type="SMART" id="SM00822">
    <property type="entry name" value="PKS_KR"/>
    <property type="match status" value="1"/>
</dbReference>
<evidence type="ECO:0000313" key="4">
    <source>
        <dbReference type="Proteomes" id="UP000295122"/>
    </source>
</evidence>
<dbReference type="Proteomes" id="UP000295122">
    <property type="component" value="Unassembled WGS sequence"/>
</dbReference>
<reference evidence="3 4" key="1">
    <citation type="submission" date="2019-03" db="EMBL/GenBank/DDBJ databases">
        <title>Genomic Encyclopedia of Type Strains, Phase IV (KMG-IV): sequencing the most valuable type-strain genomes for metagenomic binning, comparative biology and taxonomic classification.</title>
        <authorList>
            <person name="Goeker M."/>
        </authorList>
    </citation>
    <scope>NUCLEOTIDE SEQUENCE [LARGE SCALE GENOMIC DNA]</scope>
    <source>
        <strain evidence="3 4">DSM 25903</strain>
    </source>
</reference>
<dbReference type="PANTHER" id="PTHR42760:SF40">
    <property type="entry name" value="3-OXOACYL-[ACYL-CARRIER-PROTEIN] REDUCTASE, CHLOROPLASTIC"/>
    <property type="match status" value="1"/>
</dbReference>
<dbReference type="Pfam" id="PF13561">
    <property type="entry name" value="adh_short_C2"/>
    <property type="match status" value="1"/>
</dbReference>
<comment type="similarity">
    <text evidence="1">Belongs to the short-chain dehydrogenases/reductases (SDR) family.</text>
</comment>
<dbReference type="RefSeq" id="WP_133768430.1">
    <property type="nucleotide sequence ID" value="NZ_SNZR01000011.1"/>
</dbReference>
<dbReference type="GO" id="GO:0016616">
    <property type="term" value="F:oxidoreductase activity, acting on the CH-OH group of donors, NAD or NADP as acceptor"/>
    <property type="evidence" value="ECO:0007669"/>
    <property type="project" value="UniProtKB-ARBA"/>
</dbReference>
<dbReference type="InterPro" id="IPR002347">
    <property type="entry name" value="SDR_fam"/>
</dbReference>
<organism evidence="3 4">
    <name type="scientific">Enterovirga rhinocerotis</name>
    <dbReference type="NCBI Taxonomy" id="1339210"/>
    <lineage>
        <taxon>Bacteria</taxon>
        <taxon>Pseudomonadati</taxon>
        <taxon>Pseudomonadota</taxon>
        <taxon>Alphaproteobacteria</taxon>
        <taxon>Hyphomicrobiales</taxon>
        <taxon>Methylobacteriaceae</taxon>
        <taxon>Enterovirga</taxon>
    </lineage>
</organism>
<dbReference type="PRINTS" id="PR00081">
    <property type="entry name" value="GDHRDH"/>
</dbReference>
<accession>A0A4R7C4J6</accession>